<comment type="caution">
    <text evidence="3">The sequence shown here is derived from an EMBL/GenBank/DDBJ whole genome shotgun (WGS) entry which is preliminary data.</text>
</comment>
<dbReference type="STRING" id="1306861.A0A4U6X508"/>
<reference evidence="3 4" key="1">
    <citation type="journal article" date="2019" name="PLoS ONE">
        <title>Comparative genome analysis indicates high evolutionary potential of pathogenicity genes in Colletotrichum tanaceti.</title>
        <authorList>
            <person name="Lelwala R.V."/>
            <person name="Korhonen P.K."/>
            <person name="Young N.D."/>
            <person name="Scott J.B."/>
            <person name="Ades P.A."/>
            <person name="Gasser R.B."/>
            <person name="Taylor P.W.J."/>
        </authorList>
    </citation>
    <scope>NUCLEOTIDE SEQUENCE [LARGE SCALE GENOMIC DNA]</scope>
    <source>
        <strain evidence="3">BRIP57314</strain>
    </source>
</reference>
<dbReference type="Gene3D" id="2.60.120.700">
    <property type="entry name" value="Peptidase G1"/>
    <property type="match status" value="1"/>
</dbReference>
<dbReference type="OrthoDB" id="2862635at2759"/>
<dbReference type="CDD" id="cd13426">
    <property type="entry name" value="Peptidase_G1"/>
    <property type="match status" value="1"/>
</dbReference>
<organism evidence="3 4">
    <name type="scientific">Colletotrichum tanaceti</name>
    <dbReference type="NCBI Taxonomy" id="1306861"/>
    <lineage>
        <taxon>Eukaryota</taxon>
        <taxon>Fungi</taxon>
        <taxon>Dikarya</taxon>
        <taxon>Ascomycota</taxon>
        <taxon>Pezizomycotina</taxon>
        <taxon>Sordariomycetes</taxon>
        <taxon>Hypocreomycetidae</taxon>
        <taxon>Glomerellales</taxon>
        <taxon>Glomerellaceae</taxon>
        <taxon>Colletotrichum</taxon>
        <taxon>Colletotrichum destructivum species complex</taxon>
    </lineage>
</organism>
<dbReference type="PANTHER" id="PTHR37536:SF1">
    <property type="entry name" value="ASPERGILLOPEPSIN, PUTAITVE (AFU_ORTHOLOGUE AFUA_7G01200)"/>
    <property type="match status" value="1"/>
</dbReference>
<protein>
    <submittedName>
        <fullName evidence="3">Aspergillopepsin-2</fullName>
    </submittedName>
</protein>
<dbReference type="EMBL" id="PJEX01000447">
    <property type="protein sequence ID" value="TKW50033.1"/>
    <property type="molecule type" value="Genomic_DNA"/>
</dbReference>
<dbReference type="Pfam" id="PF01828">
    <property type="entry name" value="Peptidase_A4"/>
    <property type="match status" value="1"/>
</dbReference>
<proteinExistence type="predicted"/>
<keyword evidence="4" id="KW-1185">Reference proteome</keyword>
<evidence type="ECO:0000313" key="4">
    <source>
        <dbReference type="Proteomes" id="UP000310108"/>
    </source>
</evidence>
<dbReference type="SUPFAM" id="SSF49899">
    <property type="entry name" value="Concanavalin A-like lectins/glucanases"/>
    <property type="match status" value="1"/>
</dbReference>
<dbReference type="PRINTS" id="PR00977">
    <property type="entry name" value="SCYTLDPTASE"/>
</dbReference>
<name>A0A4U6X508_9PEZI</name>
<feature type="signal peptide" evidence="2">
    <location>
        <begin position="1"/>
        <end position="20"/>
    </location>
</feature>
<dbReference type="Proteomes" id="UP000310108">
    <property type="component" value="Unassembled WGS sequence"/>
</dbReference>
<evidence type="ECO:0000256" key="2">
    <source>
        <dbReference type="SAM" id="SignalP"/>
    </source>
</evidence>
<dbReference type="InterPro" id="IPR038656">
    <property type="entry name" value="Peptidase_G1_sf"/>
</dbReference>
<dbReference type="InterPro" id="IPR000250">
    <property type="entry name" value="Peptidase_G1"/>
</dbReference>
<accession>A0A4U6X508</accession>
<dbReference type="AlphaFoldDB" id="A0A4U6X508"/>
<evidence type="ECO:0000256" key="1">
    <source>
        <dbReference type="PIRSR" id="PIRSR600250-50"/>
    </source>
</evidence>
<sequence>MKCAAFILAAAAAAAGMVAAAPGTKLLPRNYSSLAPRSARSRYSSAPKQKLAVDSPGVLKSAGTAGEKNADYSGNWAGAIKNGKGYNHVTGTITVPKVSGARGAAASAWVGIDGDTCQTAILQTGISFYADGTFDAWYEWLPDYAYSFTNFGVSVGDQVRMTVDASSKTRGVATIKNLTTGQQVTHRFTRAPSPLCETNAEWVVEAFQEDGKQVTLVNFGTVTFKNAAATGSGGSVSAAGAGLSDISANSGQTVLAASSVNGSTVTVKYVG</sequence>
<evidence type="ECO:0000313" key="3">
    <source>
        <dbReference type="EMBL" id="TKW50033.1"/>
    </source>
</evidence>
<dbReference type="PANTHER" id="PTHR37536">
    <property type="entry name" value="PUTATIVE (AFU_ORTHOLOGUE AFUA_3G02970)-RELATED"/>
    <property type="match status" value="1"/>
</dbReference>
<keyword evidence="2" id="KW-0732">Signal</keyword>
<gene>
    <name evidence="3" type="ORF">CTA1_12910</name>
</gene>
<feature type="active site" description="Proton acceptor" evidence="1">
    <location>
        <position position="205"/>
    </location>
</feature>
<dbReference type="InterPro" id="IPR013320">
    <property type="entry name" value="ConA-like_dom_sf"/>
</dbReference>
<dbReference type="GO" id="GO:0006508">
    <property type="term" value="P:proteolysis"/>
    <property type="evidence" value="ECO:0007669"/>
    <property type="project" value="InterPro"/>
</dbReference>
<feature type="chain" id="PRO_5020754030" evidence="2">
    <location>
        <begin position="21"/>
        <end position="271"/>
    </location>
</feature>
<dbReference type="GO" id="GO:0070007">
    <property type="term" value="F:glutamic-type endopeptidase activity"/>
    <property type="evidence" value="ECO:0007669"/>
    <property type="project" value="InterPro"/>
</dbReference>